<dbReference type="InterPro" id="IPR051783">
    <property type="entry name" value="NAD(P)-dependent_oxidoreduct"/>
</dbReference>
<organism evidence="2 3">
    <name type="scientific">Methylobacillus methanolivorans</name>
    <dbReference type="NCBI Taxonomy" id="1848927"/>
    <lineage>
        <taxon>Bacteria</taxon>
        <taxon>Pseudomonadati</taxon>
        <taxon>Pseudomonadota</taxon>
        <taxon>Betaproteobacteria</taxon>
        <taxon>Nitrosomonadales</taxon>
        <taxon>Methylophilaceae</taxon>
        <taxon>Methylobacillus</taxon>
    </lineage>
</organism>
<comment type="caution">
    <text evidence="2">The sequence shown here is derived from an EMBL/GenBank/DDBJ whole genome shotgun (WGS) entry which is preliminary data.</text>
</comment>
<keyword evidence="3" id="KW-1185">Reference proteome</keyword>
<dbReference type="InterPro" id="IPR001509">
    <property type="entry name" value="Epimerase_deHydtase"/>
</dbReference>
<dbReference type="PANTHER" id="PTHR48079:SF6">
    <property type="entry name" value="NAD(P)-BINDING DOMAIN-CONTAINING PROTEIN-RELATED"/>
    <property type="match status" value="1"/>
</dbReference>
<dbReference type="EC" id="1.1.1.290" evidence="2"/>
<sequence length="276" mass="30925">MSRVLIAGCGDLGLELARRLVAEGHAVTGLRRSAQSMPEGVQTLLADVTQPQTLTEIVNIQPEILVYCVAASEHSDESYRLSYVEGLRNVLSVLNEASLQHVFFVSSTGVYGQETDEWLDEGSPAIATHFSGRRMLEAEALLDGYPSTILRFSGIYGPGRRRMLTLAQTPEQWPEKNGWTNRIHRDDGAAFISYLIQQRQNLQLDPLYVVTDHQPLPVHNLLRWLADEQGVDYAGREMPPVQGNKRLSNQRMLASGYQFIYLDYIAGYKSLLDAMD</sequence>
<gene>
    <name evidence="2" type="ORF">ACIKP9_00240</name>
</gene>
<dbReference type="Gene3D" id="3.40.50.720">
    <property type="entry name" value="NAD(P)-binding Rossmann-like Domain"/>
    <property type="match status" value="1"/>
</dbReference>
<evidence type="ECO:0000313" key="3">
    <source>
        <dbReference type="Proteomes" id="UP001617669"/>
    </source>
</evidence>
<dbReference type="PANTHER" id="PTHR48079">
    <property type="entry name" value="PROTEIN YEEZ"/>
    <property type="match status" value="1"/>
</dbReference>
<protein>
    <submittedName>
        <fullName evidence="2">SDR family oxidoreductase</fullName>
        <ecNumber evidence="2">1.1.1.290</ecNumber>
    </submittedName>
</protein>
<accession>A0ABW8GI32</accession>
<dbReference type="Proteomes" id="UP001617669">
    <property type="component" value="Unassembled WGS sequence"/>
</dbReference>
<keyword evidence="2" id="KW-0560">Oxidoreductase</keyword>
<dbReference type="InterPro" id="IPR036291">
    <property type="entry name" value="NAD(P)-bd_dom_sf"/>
</dbReference>
<dbReference type="GO" id="GO:0033711">
    <property type="term" value="F:4-phosphoerythronate dehydrogenase activity"/>
    <property type="evidence" value="ECO:0007669"/>
    <property type="project" value="UniProtKB-EC"/>
</dbReference>
<evidence type="ECO:0000313" key="2">
    <source>
        <dbReference type="EMBL" id="MFJ5444648.1"/>
    </source>
</evidence>
<name>A0ABW8GI32_9PROT</name>
<dbReference type="EMBL" id="JBIWXY010000001">
    <property type="protein sequence ID" value="MFJ5444648.1"/>
    <property type="molecule type" value="Genomic_DNA"/>
</dbReference>
<reference evidence="2 3" key="1">
    <citation type="submission" date="2024-11" db="EMBL/GenBank/DDBJ databases">
        <authorList>
            <person name="Kaparullina E.N."/>
            <person name="Delegan Y.A."/>
            <person name="Doronina N.V."/>
        </authorList>
    </citation>
    <scope>NUCLEOTIDE SEQUENCE [LARGE SCALE GENOMIC DNA]</scope>
    <source>
        <strain evidence="2 3">7sh_L</strain>
    </source>
</reference>
<feature type="domain" description="NAD-dependent epimerase/dehydratase" evidence="1">
    <location>
        <begin position="5"/>
        <end position="165"/>
    </location>
</feature>
<dbReference type="Pfam" id="PF01370">
    <property type="entry name" value="Epimerase"/>
    <property type="match status" value="1"/>
</dbReference>
<evidence type="ECO:0000259" key="1">
    <source>
        <dbReference type="Pfam" id="PF01370"/>
    </source>
</evidence>
<dbReference type="CDD" id="cd05266">
    <property type="entry name" value="SDR_a4"/>
    <property type="match status" value="1"/>
</dbReference>
<dbReference type="SUPFAM" id="SSF51735">
    <property type="entry name" value="NAD(P)-binding Rossmann-fold domains"/>
    <property type="match status" value="1"/>
</dbReference>
<proteinExistence type="predicted"/>
<dbReference type="RefSeq" id="WP_400877718.1">
    <property type="nucleotide sequence ID" value="NZ_JBIWXY010000001.1"/>
</dbReference>